<evidence type="ECO:0000313" key="3">
    <source>
        <dbReference type="Proteomes" id="UP000006251"/>
    </source>
</evidence>
<gene>
    <name evidence="2" type="ORF">GPAL_3266</name>
</gene>
<evidence type="ECO:0000256" key="1">
    <source>
        <dbReference type="SAM" id="SignalP"/>
    </source>
</evidence>
<proteinExistence type="predicted"/>
<accession>K6ZID6</accession>
<feature type="signal peptide" evidence="1">
    <location>
        <begin position="1"/>
        <end position="25"/>
    </location>
</feature>
<protein>
    <recommendedName>
        <fullName evidence="4">PepSY domain-containing protein</fullName>
    </recommendedName>
</protein>
<evidence type="ECO:0008006" key="4">
    <source>
        <dbReference type="Google" id="ProtNLM"/>
    </source>
</evidence>
<dbReference type="Pfam" id="PF20098">
    <property type="entry name" value="DUF6488"/>
    <property type="match status" value="1"/>
</dbReference>
<name>K6ZID6_9ALTE</name>
<evidence type="ECO:0000313" key="2">
    <source>
        <dbReference type="EMBL" id="GAC30117.1"/>
    </source>
</evidence>
<reference evidence="3" key="1">
    <citation type="journal article" date="2014" name="Environ. Microbiol.">
        <title>Comparative genomics of the marine bacterial genus Glaciecola reveals the high degree of genomic diversity and genomic characteristic for cold adaptation.</title>
        <authorList>
            <person name="Qin Q.L."/>
            <person name="Xie B.B."/>
            <person name="Yu Y."/>
            <person name="Shu Y.L."/>
            <person name="Rong J.C."/>
            <person name="Zhang Y.J."/>
            <person name="Zhao D.L."/>
            <person name="Chen X.L."/>
            <person name="Zhang X.Y."/>
            <person name="Chen B."/>
            <person name="Zhou B.C."/>
            <person name="Zhang Y.Z."/>
        </authorList>
    </citation>
    <scope>NUCLEOTIDE SEQUENCE [LARGE SCALE GENOMIC DNA]</scope>
    <source>
        <strain evidence="3">ACAM 615</strain>
    </source>
</reference>
<dbReference type="AlphaFoldDB" id="K6ZID6"/>
<feature type="chain" id="PRO_5003898321" description="PepSY domain-containing protein" evidence="1">
    <location>
        <begin position="26"/>
        <end position="113"/>
    </location>
</feature>
<organism evidence="2 3">
    <name type="scientific">Brumicola pallidula DSM 14239 = ACAM 615</name>
    <dbReference type="NCBI Taxonomy" id="1121922"/>
    <lineage>
        <taxon>Bacteria</taxon>
        <taxon>Pseudomonadati</taxon>
        <taxon>Pseudomonadota</taxon>
        <taxon>Gammaproteobacteria</taxon>
        <taxon>Alteromonadales</taxon>
        <taxon>Alteromonadaceae</taxon>
        <taxon>Brumicola</taxon>
    </lineage>
</organism>
<keyword evidence="3" id="KW-1185">Reference proteome</keyword>
<dbReference type="Proteomes" id="UP000006251">
    <property type="component" value="Unassembled WGS sequence"/>
</dbReference>
<sequence length="113" mass="12338">MKKMIRTAISTVFLITCIGTGFAIAHEGHDIISSETALSIANKSVKQLTFKDLGYDIGKLDASWKSLTDSSFSLIQELDKTFIVRATNATNTNVIYVEIAKNGKVLGVKRGQE</sequence>
<dbReference type="EMBL" id="BAEQ01000052">
    <property type="protein sequence ID" value="GAC30117.1"/>
    <property type="molecule type" value="Genomic_DNA"/>
</dbReference>
<dbReference type="RefSeq" id="WP_006013891.1">
    <property type="nucleotide sequence ID" value="NZ_BAEQ01000052.1"/>
</dbReference>
<dbReference type="InterPro" id="IPR045503">
    <property type="entry name" value="DUF6488"/>
</dbReference>
<comment type="caution">
    <text evidence="2">The sequence shown here is derived from an EMBL/GenBank/DDBJ whole genome shotgun (WGS) entry which is preliminary data.</text>
</comment>
<dbReference type="STRING" id="1121922.GCA_000428905_00210"/>
<keyword evidence="1" id="KW-0732">Signal</keyword>